<accession>A0A3P6UH60</accession>
<feature type="non-terminal residue" evidence="1">
    <location>
        <position position="1"/>
    </location>
</feature>
<dbReference type="AlphaFoldDB" id="A0A3P6UH60"/>
<protein>
    <submittedName>
        <fullName evidence="1">Uncharacterized protein</fullName>
    </submittedName>
</protein>
<reference evidence="1 2" key="1">
    <citation type="submission" date="2018-08" db="EMBL/GenBank/DDBJ databases">
        <authorList>
            <person name="Laetsch R D."/>
            <person name="Stevens L."/>
            <person name="Kumar S."/>
            <person name="Blaxter L. M."/>
        </authorList>
    </citation>
    <scope>NUCLEOTIDE SEQUENCE [LARGE SCALE GENOMIC DNA]</scope>
</reference>
<proteinExistence type="predicted"/>
<sequence>QLKQGITRVMDLLTSIQDKLEPLKMLANENQKNTLNKIGSIISQINNFQKTVFNSKMEFSQKENTWESLVKKIFVGEGLNAVIPLLKMVSNGAPAIPITYLLTCVLPLLTNVLHQ</sequence>
<name>A0A3P6UH60_LITSI</name>
<dbReference type="OrthoDB" id="5813557at2759"/>
<dbReference type="EMBL" id="UYRX01000180">
    <property type="protein sequence ID" value="VDK76671.1"/>
    <property type="molecule type" value="Genomic_DNA"/>
</dbReference>
<dbReference type="Proteomes" id="UP000277928">
    <property type="component" value="Unassembled WGS sequence"/>
</dbReference>
<dbReference type="OMA" id="QFQNAKD"/>
<organism evidence="1 2">
    <name type="scientific">Litomosoides sigmodontis</name>
    <name type="common">Filarial nematode worm</name>
    <dbReference type="NCBI Taxonomy" id="42156"/>
    <lineage>
        <taxon>Eukaryota</taxon>
        <taxon>Metazoa</taxon>
        <taxon>Ecdysozoa</taxon>
        <taxon>Nematoda</taxon>
        <taxon>Chromadorea</taxon>
        <taxon>Rhabditida</taxon>
        <taxon>Spirurina</taxon>
        <taxon>Spiruromorpha</taxon>
        <taxon>Filarioidea</taxon>
        <taxon>Onchocercidae</taxon>
        <taxon>Litomosoides</taxon>
    </lineage>
</organism>
<evidence type="ECO:0000313" key="2">
    <source>
        <dbReference type="Proteomes" id="UP000277928"/>
    </source>
</evidence>
<evidence type="ECO:0000313" key="1">
    <source>
        <dbReference type="EMBL" id="VDK76671.1"/>
    </source>
</evidence>
<keyword evidence="2" id="KW-1185">Reference proteome</keyword>
<gene>
    <name evidence="1" type="ORF">NLS_LOCUS3356</name>
</gene>